<reference evidence="2 3" key="1">
    <citation type="submission" date="2019-06" db="EMBL/GenBank/DDBJ databases">
        <title>Sequencing the genomes of 1000 actinobacteria strains.</title>
        <authorList>
            <person name="Klenk H.-P."/>
        </authorList>
    </citation>
    <scope>NUCLEOTIDE SEQUENCE [LARGE SCALE GENOMIC DNA]</scope>
    <source>
        <strain evidence="2 3">DSM 24683</strain>
    </source>
</reference>
<dbReference type="EMBL" id="VIVK01000001">
    <property type="protein sequence ID" value="TWD82987.1"/>
    <property type="molecule type" value="Genomic_DNA"/>
</dbReference>
<gene>
    <name evidence="2" type="ORF">FB561_4138</name>
</gene>
<proteinExistence type="predicted"/>
<accession>A0A561BVY6</accession>
<keyword evidence="3" id="KW-1185">Reference proteome</keyword>
<dbReference type="AlphaFoldDB" id="A0A561BVY6"/>
<dbReference type="Proteomes" id="UP000318380">
    <property type="component" value="Unassembled WGS sequence"/>
</dbReference>
<evidence type="ECO:0000313" key="3">
    <source>
        <dbReference type="Proteomes" id="UP000318380"/>
    </source>
</evidence>
<feature type="region of interest" description="Disordered" evidence="1">
    <location>
        <begin position="1"/>
        <end position="25"/>
    </location>
</feature>
<protein>
    <submittedName>
        <fullName evidence="2">Uncharacterized protein</fullName>
    </submittedName>
</protein>
<evidence type="ECO:0000256" key="1">
    <source>
        <dbReference type="SAM" id="MobiDB-lite"/>
    </source>
</evidence>
<comment type="caution">
    <text evidence="2">The sequence shown here is derived from an EMBL/GenBank/DDBJ whole genome shotgun (WGS) entry which is preliminary data.</text>
</comment>
<evidence type="ECO:0000313" key="2">
    <source>
        <dbReference type="EMBL" id="TWD82987.1"/>
    </source>
</evidence>
<feature type="compositionally biased region" description="Low complexity" evidence="1">
    <location>
        <begin position="14"/>
        <end position="25"/>
    </location>
</feature>
<organism evidence="2 3">
    <name type="scientific">Kribbella amoyensis</name>
    <dbReference type="NCBI Taxonomy" id="996641"/>
    <lineage>
        <taxon>Bacteria</taxon>
        <taxon>Bacillati</taxon>
        <taxon>Actinomycetota</taxon>
        <taxon>Actinomycetes</taxon>
        <taxon>Propionibacteriales</taxon>
        <taxon>Kribbellaceae</taxon>
        <taxon>Kribbella</taxon>
    </lineage>
</organism>
<name>A0A561BVY6_9ACTN</name>
<sequence length="53" mass="5007">MMRAGGRRAGGPGKTQAGGTQAGGPVRVVRGLCLGGGGEVEGSGADVGQRVVA</sequence>